<keyword evidence="6" id="KW-0406">Ion transport</keyword>
<keyword evidence="6" id="KW-1003">Cell membrane</keyword>
<evidence type="ECO:0000313" key="7">
    <source>
        <dbReference type="EMBL" id="VDD82844.1"/>
    </source>
</evidence>
<dbReference type="Pfam" id="PF01062">
    <property type="entry name" value="Bestrophin"/>
    <property type="match status" value="2"/>
</dbReference>
<evidence type="ECO:0000256" key="4">
    <source>
        <dbReference type="ARBA" id="ARBA00023136"/>
    </source>
</evidence>
<evidence type="ECO:0000313" key="8">
    <source>
        <dbReference type="Proteomes" id="UP000267029"/>
    </source>
</evidence>
<protein>
    <recommendedName>
        <fullName evidence="6">Bestrophin homolog</fullName>
    </recommendedName>
</protein>
<evidence type="ECO:0000256" key="5">
    <source>
        <dbReference type="ARBA" id="ARBA00034769"/>
    </source>
</evidence>
<evidence type="ECO:0000256" key="2">
    <source>
        <dbReference type="ARBA" id="ARBA00022692"/>
    </source>
</evidence>
<dbReference type="InterPro" id="IPR000615">
    <property type="entry name" value="Bestrophin"/>
</dbReference>
<keyword evidence="3 6" id="KW-1133">Transmembrane helix</keyword>
<keyword evidence="8" id="KW-1185">Reference proteome</keyword>
<comment type="similarity">
    <text evidence="5 6">Belongs to the anion channel-forming bestrophin (TC 1.A.46) family. Calcium-sensitive chloride channel subfamily.</text>
</comment>
<comment type="function">
    <text evidence="6">Forms chloride channels.</text>
</comment>
<feature type="transmembrane region" description="Helical" evidence="6">
    <location>
        <begin position="274"/>
        <end position="293"/>
    </location>
</feature>
<feature type="transmembrane region" description="Helical" evidence="6">
    <location>
        <begin position="232"/>
        <end position="254"/>
    </location>
</feature>
<evidence type="ECO:0000256" key="3">
    <source>
        <dbReference type="ARBA" id="ARBA00022989"/>
    </source>
</evidence>
<dbReference type="GO" id="GO:0005254">
    <property type="term" value="F:chloride channel activity"/>
    <property type="evidence" value="ECO:0007669"/>
    <property type="project" value="UniProtKB-KW"/>
</dbReference>
<keyword evidence="6" id="KW-0868">Chloride</keyword>
<keyword evidence="2 6" id="KW-0812">Transmembrane</keyword>
<accession>A0A0R3UM83</accession>
<evidence type="ECO:0000256" key="6">
    <source>
        <dbReference type="RuleBase" id="RU363126"/>
    </source>
</evidence>
<dbReference type="PANTHER" id="PTHR10736:SF0">
    <property type="entry name" value="BESTROPHIN HOMOLOG"/>
    <property type="match status" value="1"/>
</dbReference>
<sequence length="422" mass="49115">MYIPWLNNITYQITSAINCADARAALRIRLSLARYLNLSWILMMRTISDRISNRFKQYRGSSPRQQRQRLRHDRNDTVRCTELLPEQTTRHDQRKQKFSPLLTKPISSLPQKSSSRGSGIFNFNIVDSIFDAPDEYGMRETLRSFNGDKKVQATFGKIITEEEIRAFESIARNYFSKKRQRYLPEYWVPIQWAVRLVQKAAIHGNIPDSKIMIGVFQEIGGFRKQLQKLKTFCSLTMPLVYTQVAVIAVYSYFLCQILATQHIERAVNGTSTNTGLPVPIFSIFYFIFVVGWLKVALCVMNPFGEDYEDFETSDMFDYNLDVSYRAVLMDEATYPEELKRATFQTRTMEGAENDNLKIFLDKVSRDMDDVEFDEDANDIHNLEFRPGICSQIREKFCKKREKADRFGGEEKLQPSIPNPLTY</sequence>
<keyword evidence="6" id="KW-0407">Ion channel</keyword>
<reference evidence="9" key="2">
    <citation type="submission" date="2019-11" db="UniProtKB">
        <authorList>
            <consortium name="WormBaseParasite"/>
        </authorList>
    </citation>
    <scope>IDENTIFICATION</scope>
</reference>
<keyword evidence="6" id="KW-0813">Transport</keyword>
<dbReference type="AlphaFoldDB" id="A0A0R3UM83"/>
<dbReference type="WBParaSite" id="MCU_006941-RA">
    <property type="protein sequence ID" value="MCU_006941-RA"/>
    <property type="gene ID" value="MCU_006941"/>
</dbReference>
<organism evidence="7 8">
    <name type="scientific">Mesocestoides corti</name>
    <name type="common">Flatworm</name>
    <dbReference type="NCBI Taxonomy" id="53468"/>
    <lineage>
        <taxon>Eukaryota</taxon>
        <taxon>Metazoa</taxon>
        <taxon>Spiralia</taxon>
        <taxon>Lophotrochozoa</taxon>
        <taxon>Platyhelminthes</taxon>
        <taxon>Cestoda</taxon>
        <taxon>Eucestoda</taxon>
        <taxon>Cyclophyllidea</taxon>
        <taxon>Mesocestoididae</taxon>
        <taxon>Mesocestoides</taxon>
    </lineage>
</organism>
<dbReference type="PANTHER" id="PTHR10736">
    <property type="entry name" value="BESTROPHIN"/>
    <property type="match status" value="1"/>
</dbReference>
<evidence type="ECO:0000256" key="1">
    <source>
        <dbReference type="ARBA" id="ARBA00004370"/>
    </source>
</evidence>
<dbReference type="InterPro" id="IPR021134">
    <property type="entry name" value="Bestrophin-like"/>
</dbReference>
<keyword evidence="4 6" id="KW-0472">Membrane</keyword>
<gene>
    <name evidence="7" type="ORF">MCOS_LOCUS8847</name>
</gene>
<name>A0A0R3UM83_MESCO</name>
<evidence type="ECO:0000313" key="9">
    <source>
        <dbReference type="WBParaSite" id="MCU_006941-RA"/>
    </source>
</evidence>
<proteinExistence type="inferred from homology"/>
<dbReference type="EMBL" id="UXSR01005583">
    <property type="protein sequence ID" value="VDD82844.1"/>
    <property type="molecule type" value="Genomic_DNA"/>
</dbReference>
<comment type="subcellular location">
    <subcellularLocation>
        <location evidence="6">Cell membrane</location>
        <topology evidence="6">Multi-pass membrane protein</topology>
    </subcellularLocation>
    <subcellularLocation>
        <location evidence="1">Membrane</location>
    </subcellularLocation>
</comment>
<dbReference type="GO" id="GO:0034707">
    <property type="term" value="C:chloride channel complex"/>
    <property type="evidence" value="ECO:0007669"/>
    <property type="project" value="UniProtKB-KW"/>
</dbReference>
<keyword evidence="6" id="KW-0869">Chloride channel</keyword>
<dbReference type="GO" id="GO:0005886">
    <property type="term" value="C:plasma membrane"/>
    <property type="evidence" value="ECO:0007669"/>
    <property type="project" value="UniProtKB-SubCell"/>
</dbReference>
<reference evidence="7 8" key="1">
    <citation type="submission" date="2018-10" db="EMBL/GenBank/DDBJ databases">
        <authorList>
            <consortium name="Pathogen Informatics"/>
        </authorList>
    </citation>
    <scope>NUCLEOTIDE SEQUENCE [LARGE SCALE GENOMIC DNA]</scope>
</reference>
<dbReference type="Proteomes" id="UP000267029">
    <property type="component" value="Unassembled WGS sequence"/>
</dbReference>
<dbReference type="OrthoDB" id="201595at2759"/>